<feature type="domain" description="RNase H type-2" evidence="15">
    <location>
        <begin position="74"/>
        <end position="294"/>
    </location>
</feature>
<evidence type="ECO:0000256" key="4">
    <source>
        <dbReference type="ARBA" id="ARBA00004065"/>
    </source>
</evidence>
<evidence type="ECO:0000259" key="15">
    <source>
        <dbReference type="PROSITE" id="PS51975"/>
    </source>
</evidence>
<evidence type="ECO:0000313" key="16">
    <source>
        <dbReference type="EMBL" id="SVA64512.1"/>
    </source>
</evidence>
<dbReference type="InterPro" id="IPR024568">
    <property type="entry name" value="RNase_HIII_N"/>
</dbReference>
<comment type="function">
    <text evidence="4">Endonuclease that specifically degrades the RNA of RNA-DNA hybrids.</text>
</comment>
<gene>
    <name evidence="16" type="ORF">METZ01_LOCUS117366</name>
</gene>
<comment type="cofactor">
    <cofactor evidence="2">
        <name>Mn(2+)</name>
        <dbReference type="ChEBI" id="CHEBI:29035"/>
    </cofactor>
</comment>
<evidence type="ECO:0000256" key="14">
    <source>
        <dbReference type="ARBA" id="ARBA00022842"/>
    </source>
</evidence>
<dbReference type="InterPro" id="IPR012337">
    <property type="entry name" value="RNaseH-like_sf"/>
</dbReference>
<sequence>MRGILTKRDFDTADVPHALYSFKRPGLTVTWYESGKLLAQGKGTREFVEFTLEPEVLGQATLGYELETQPEQLEPRLGVDESGKGDFFGPLVVAGVYVNEPIARALHELGVKDSKTITTDKKIATLAKGIRETPGCVHSVVPIGNATYNRLHQNMRNVNKILAWGHARVIENLLGQRHRMEPPPLRAISDQFARNKATVKSALMEAGRQLELVQMHKAESDIAVAAASILARAVFVERLAALGREFDLELPKGASSKVDAAGAEFLKKHGMNKLGKVAKLHFRTTQKIQAEPSQAE</sequence>
<evidence type="ECO:0000256" key="3">
    <source>
        <dbReference type="ARBA" id="ARBA00001946"/>
    </source>
</evidence>
<evidence type="ECO:0000256" key="9">
    <source>
        <dbReference type="ARBA" id="ARBA00022490"/>
    </source>
</evidence>
<dbReference type="Gene3D" id="3.30.310.10">
    <property type="entry name" value="TATA-Binding Protein"/>
    <property type="match status" value="1"/>
</dbReference>
<dbReference type="SUPFAM" id="SSF53098">
    <property type="entry name" value="Ribonuclease H-like"/>
    <property type="match status" value="1"/>
</dbReference>
<dbReference type="GO" id="GO:0003723">
    <property type="term" value="F:RNA binding"/>
    <property type="evidence" value="ECO:0007669"/>
    <property type="project" value="InterPro"/>
</dbReference>
<dbReference type="InterPro" id="IPR001352">
    <property type="entry name" value="RNase_HII/HIII"/>
</dbReference>
<keyword evidence="11" id="KW-0479">Metal-binding</keyword>
<dbReference type="Pfam" id="PF01351">
    <property type="entry name" value="RNase_HII"/>
    <property type="match status" value="1"/>
</dbReference>
<dbReference type="InterPro" id="IPR024567">
    <property type="entry name" value="RNase_HII/HIII_dom"/>
</dbReference>
<organism evidence="16">
    <name type="scientific">marine metagenome</name>
    <dbReference type="NCBI Taxonomy" id="408172"/>
    <lineage>
        <taxon>unclassified sequences</taxon>
        <taxon>metagenomes</taxon>
        <taxon>ecological metagenomes</taxon>
    </lineage>
</organism>
<keyword evidence="12" id="KW-0255">Endonuclease</keyword>
<evidence type="ECO:0000256" key="10">
    <source>
        <dbReference type="ARBA" id="ARBA00022722"/>
    </source>
</evidence>
<dbReference type="CDD" id="cd06590">
    <property type="entry name" value="RNase_HII_bacteria_HIII_like"/>
    <property type="match status" value="1"/>
</dbReference>
<dbReference type="GO" id="GO:0004523">
    <property type="term" value="F:RNA-DNA hybrid ribonuclease activity"/>
    <property type="evidence" value="ECO:0007669"/>
    <property type="project" value="UniProtKB-EC"/>
</dbReference>
<evidence type="ECO:0000256" key="12">
    <source>
        <dbReference type="ARBA" id="ARBA00022759"/>
    </source>
</evidence>
<dbReference type="EMBL" id="UINC01015295">
    <property type="protein sequence ID" value="SVA64512.1"/>
    <property type="molecule type" value="Genomic_DNA"/>
</dbReference>
<reference evidence="16" key="1">
    <citation type="submission" date="2018-05" db="EMBL/GenBank/DDBJ databases">
        <authorList>
            <person name="Lanie J.A."/>
            <person name="Ng W.-L."/>
            <person name="Kazmierczak K.M."/>
            <person name="Andrzejewski T.M."/>
            <person name="Davidsen T.M."/>
            <person name="Wayne K.J."/>
            <person name="Tettelin H."/>
            <person name="Glass J.I."/>
            <person name="Rusch D."/>
            <person name="Podicherti R."/>
            <person name="Tsui H.-C.T."/>
            <person name="Winkler M.E."/>
        </authorList>
    </citation>
    <scope>NUCLEOTIDE SEQUENCE</scope>
</reference>
<comment type="similarity">
    <text evidence="6">Belongs to the RNase HII family. RnhC subfamily.</text>
</comment>
<evidence type="ECO:0000256" key="8">
    <source>
        <dbReference type="ARBA" id="ARBA00021407"/>
    </source>
</evidence>
<dbReference type="GO" id="GO:0005737">
    <property type="term" value="C:cytoplasm"/>
    <property type="evidence" value="ECO:0007669"/>
    <property type="project" value="UniProtKB-SubCell"/>
</dbReference>
<protein>
    <recommendedName>
        <fullName evidence="8">Ribonuclease HIII</fullName>
        <ecNumber evidence="7">3.1.26.4</ecNumber>
    </recommendedName>
</protein>
<evidence type="ECO:0000256" key="7">
    <source>
        <dbReference type="ARBA" id="ARBA00012180"/>
    </source>
</evidence>
<dbReference type="GO" id="GO:0006298">
    <property type="term" value="P:mismatch repair"/>
    <property type="evidence" value="ECO:0007669"/>
    <property type="project" value="TreeGrafter"/>
</dbReference>
<proteinExistence type="inferred from homology"/>
<dbReference type="GO" id="GO:0046872">
    <property type="term" value="F:metal ion binding"/>
    <property type="evidence" value="ECO:0007669"/>
    <property type="project" value="UniProtKB-KW"/>
</dbReference>
<comment type="catalytic activity">
    <reaction evidence="1">
        <text>Endonucleolytic cleavage to 5'-phosphomonoester.</text>
        <dbReference type="EC" id="3.1.26.4"/>
    </reaction>
</comment>
<dbReference type="EC" id="3.1.26.4" evidence="7"/>
<accession>A0A381XJ41</accession>
<dbReference type="PROSITE" id="PS51975">
    <property type="entry name" value="RNASE_H_2"/>
    <property type="match status" value="1"/>
</dbReference>
<dbReference type="NCBIfam" id="TIGR00716">
    <property type="entry name" value="rnhC"/>
    <property type="match status" value="1"/>
</dbReference>
<dbReference type="GO" id="GO:0043137">
    <property type="term" value="P:DNA replication, removal of RNA primer"/>
    <property type="evidence" value="ECO:0007669"/>
    <property type="project" value="TreeGrafter"/>
</dbReference>
<keyword evidence="14" id="KW-0460">Magnesium</keyword>
<keyword evidence="13" id="KW-0378">Hydrolase</keyword>
<dbReference type="PANTHER" id="PTHR10954:SF23">
    <property type="entry name" value="RIBONUCLEASE"/>
    <property type="match status" value="1"/>
</dbReference>
<keyword evidence="9" id="KW-0963">Cytoplasm</keyword>
<dbReference type="PIRSF" id="PIRSF037748">
    <property type="entry name" value="RnhC"/>
    <property type="match status" value="1"/>
</dbReference>
<dbReference type="PANTHER" id="PTHR10954">
    <property type="entry name" value="RIBONUCLEASE H2 SUBUNIT A"/>
    <property type="match status" value="1"/>
</dbReference>
<evidence type="ECO:0000256" key="13">
    <source>
        <dbReference type="ARBA" id="ARBA00022801"/>
    </source>
</evidence>
<dbReference type="AlphaFoldDB" id="A0A381XJ41"/>
<dbReference type="GO" id="GO:0032299">
    <property type="term" value="C:ribonuclease H2 complex"/>
    <property type="evidence" value="ECO:0007669"/>
    <property type="project" value="TreeGrafter"/>
</dbReference>
<evidence type="ECO:0000256" key="1">
    <source>
        <dbReference type="ARBA" id="ARBA00000077"/>
    </source>
</evidence>
<dbReference type="Pfam" id="PF11858">
    <property type="entry name" value="DUF3378"/>
    <property type="match status" value="1"/>
</dbReference>
<dbReference type="InterPro" id="IPR036397">
    <property type="entry name" value="RNaseH_sf"/>
</dbReference>
<comment type="subcellular location">
    <subcellularLocation>
        <location evidence="5">Cytoplasm</location>
    </subcellularLocation>
</comment>
<evidence type="ECO:0000256" key="5">
    <source>
        <dbReference type="ARBA" id="ARBA00004496"/>
    </source>
</evidence>
<name>A0A381XJ41_9ZZZZ</name>
<evidence type="ECO:0000256" key="2">
    <source>
        <dbReference type="ARBA" id="ARBA00001936"/>
    </source>
</evidence>
<evidence type="ECO:0000256" key="6">
    <source>
        <dbReference type="ARBA" id="ARBA00008378"/>
    </source>
</evidence>
<dbReference type="InterPro" id="IPR012295">
    <property type="entry name" value="TBP_dom_sf"/>
</dbReference>
<evidence type="ECO:0000256" key="11">
    <source>
        <dbReference type="ARBA" id="ARBA00022723"/>
    </source>
</evidence>
<keyword evidence="10" id="KW-0540">Nuclease</keyword>
<comment type="cofactor">
    <cofactor evidence="3">
        <name>Mg(2+)</name>
        <dbReference type="ChEBI" id="CHEBI:18420"/>
    </cofactor>
</comment>
<dbReference type="Gene3D" id="3.30.420.10">
    <property type="entry name" value="Ribonuclease H-like superfamily/Ribonuclease H"/>
    <property type="match status" value="1"/>
</dbReference>
<dbReference type="InterPro" id="IPR004641">
    <property type="entry name" value="RNase_HIII"/>
</dbReference>